<evidence type="ECO:0000256" key="5">
    <source>
        <dbReference type="ARBA" id="ARBA00022927"/>
    </source>
</evidence>
<dbReference type="PANTHER" id="PTHR12084">
    <property type="entry name" value="NUCLEAR PORE GLYCOPROTEIN P62-RELATED"/>
    <property type="match status" value="1"/>
</dbReference>
<keyword evidence="6" id="KW-0811">Translocation</keyword>
<evidence type="ECO:0000256" key="1">
    <source>
        <dbReference type="ARBA" id="ARBA00004567"/>
    </source>
</evidence>
<dbReference type="GO" id="GO:0044613">
    <property type="term" value="C:nuclear pore central transport channel"/>
    <property type="evidence" value="ECO:0007669"/>
    <property type="project" value="TreeGrafter"/>
</dbReference>
<dbReference type="InterPro" id="IPR007758">
    <property type="entry name" value="Nucleoporin_NSP1_C"/>
</dbReference>
<keyword evidence="5" id="KW-0653">Protein transport</keyword>
<protein>
    <submittedName>
        <fullName evidence="10">Nuclear pore complex glycoprotein p62</fullName>
    </submittedName>
</protein>
<evidence type="ECO:0000256" key="7">
    <source>
        <dbReference type="ARBA" id="ARBA00023132"/>
    </source>
</evidence>
<dbReference type="GO" id="GO:0005543">
    <property type="term" value="F:phospholipid binding"/>
    <property type="evidence" value="ECO:0007669"/>
    <property type="project" value="TreeGrafter"/>
</dbReference>
<feature type="domain" description="Nucleoporin NSP1-like C-terminal" evidence="9">
    <location>
        <begin position="3"/>
        <end position="87"/>
    </location>
</feature>
<evidence type="ECO:0000256" key="2">
    <source>
        <dbReference type="ARBA" id="ARBA00005911"/>
    </source>
</evidence>
<proteinExistence type="inferred from homology"/>
<name>A0A0M0LQ55_9EUKA</name>
<comment type="similarity">
    <text evidence="2">Belongs to the nucleoporin NSP1/NUP62 family.</text>
</comment>
<evidence type="ECO:0000256" key="8">
    <source>
        <dbReference type="ARBA" id="ARBA00023242"/>
    </source>
</evidence>
<organism evidence="10 11">
    <name type="scientific">Chrysochromulina tobinii</name>
    <dbReference type="NCBI Taxonomy" id="1460289"/>
    <lineage>
        <taxon>Eukaryota</taxon>
        <taxon>Haptista</taxon>
        <taxon>Haptophyta</taxon>
        <taxon>Prymnesiophyceae</taxon>
        <taxon>Prymnesiales</taxon>
        <taxon>Chrysochromulinaceae</taxon>
        <taxon>Chrysochromulina</taxon>
    </lineage>
</organism>
<dbReference type="OrthoDB" id="344345at2759"/>
<accession>A0A0M0LQ55</accession>
<gene>
    <name evidence="10" type="ORF">Ctob_013515</name>
</gene>
<reference evidence="11" key="1">
    <citation type="journal article" date="2015" name="PLoS Genet.">
        <title>Genome Sequence and Transcriptome Analyses of Chrysochromulina tobin: Metabolic Tools for Enhanced Algal Fitness in the Prominent Order Prymnesiales (Haptophyceae).</title>
        <authorList>
            <person name="Hovde B.T."/>
            <person name="Deodato C.R."/>
            <person name="Hunsperger H.M."/>
            <person name="Ryken S.A."/>
            <person name="Yost W."/>
            <person name="Jha R.K."/>
            <person name="Patterson J."/>
            <person name="Monnat R.J. Jr."/>
            <person name="Barlow S.B."/>
            <person name="Starkenburg S.R."/>
            <person name="Cattolico R.A."/>
        </authorList>
    </citation>
    <scope>NUCLEOTIDE SEQUENCE</scope>
    <source>
        <strain evidence="11">CCMP291</strain>
    </source>
</reference>
<comment type="subcellular location">
    <subcellularLocation>
        <location evidence="1">Nucleus</location>
        <location evidence="1">Nuclear pore complex</location>
    </subcellularLocation>
</comment>
<evidence type="ECO:0000256" key="6">
    <source>
        <dbReference type="ARBA" id="ARBA00023010"/>
    </source>
</evidence>
<dbReference type="GO" id="GO:0006405">
    <property type="term" value="P:RNA export from nucleus"/>
    <property type="evidence" value="ECO:0007669"/>
    <property type="project" value="TreeGrafter"/>
</dbReference>
<comment type="caution">
    <text evidence="10">The sequence shown here is derived from an EMBL/GenBank/DDBJ whole genome shotgun (WGS) entry which is preliminary data.</text>
</comment>
<keyword evidence="11" id="KW-1185">Reference proteome</keyword>
<evidence type="ECO:0000313" key="11">
    <source>
        <dbReference type="Proteomes" id="UP000037460"/>
    </source>
</evidence>
<dbReference type="Gene3D" id="1.20.5.170">
    <property type="match status" value="1"/>
</dbReference>
<dbReference type="Pfam" id="PF05064">
    <property type="entry name" value="Nsp1_C"/>
    <property type="match status" value="1"/>
</dbReference>
<keyword evidence="8" id="KW-0539">Nucleus</keyword>
<keyword evidence="4" id="KW-0509">mRNA transport</keyword>
<evidence type="ECO:0000259" key="9">
    <source>
        <dbReference type="Pfam" id="PF05064"/>
    </source>
</evidence>
<evidence type="ECO:0000256" key="4">
    <source>
        <dbReference type="ARBA" id="ARBA00022816"/>
    </source>
</evidence>
<sequence>MKLHDAMVHLREQLRVQVETFVVQARAVDEMDRELLDARDRALRLHHTTKKLKDGAEKLSSELELILHHQDAMHEALSALERQVEEDGSAFPDHPSERLQAYALFEQLDRELNDTRRLLDDTIERVNSRANRAPHPGRGAPTPSLNQVNILDMVNILDVHLSAFQYLEQNGKKVEDALQEADHLLGQPRAP</sequence>
<dbReference type="GO" id="GO:0017056">
    <property type="term" value="F:structural constituent of nuclear pore"/>
    <property type="evidence" value="ECO:0007669"/>
    <property type="project" value="InterPro"/>
</dbReference>
<dbReference type="GO" id="GO:0006606">
    <property type="term" value="P:protein import into nucleus"/>
    <property type="evidence" value="ECO:0007669"/>
    <property type="project" value="TreeGrafter"/>
</dbReference>
<dbReference type="PANTHER" id="PTHR12084:SF0">
    <property type="entry name" value="NUCLEAR PORE GLYCOPROTEIN P62"/>
    <property type="match status" value="1"/>
</dbReference>
<keyword evidence="3" id="KW-0813">Transport</keyword>
<evidence type="ECO:0000256" key="3">
    <source>
        <dbReference type="ARBA" id="ARBA00022448"/>
    </source>
</evidence>
<evidence type="ECO:0000313" key="10">
    <source>
        <dbReference type="EMBL" id="KOO53169.1"/>
    </source>
</evidence>
<dbReference type="GO" id="GO:0051028">
    <property type="term" value="P:mRNA transport"/>
    <property type="evidence" value="ECO:0007669"/>
    <property type="project" value="UniProtKB-KW"/>
</dbReference>
<keyword evidence="7" id="KW-0906">Nuclear pore complex</keyword>
<dbReference type="EMBL" id="JWZX01000350">
    <property type="protein sequence ID" value="KOO53169.1"/>
    <property type="molecule type" value="Genomic_DNA"/>
</dbReference>
<dbReference type="InterPro" id="IPR026010">
    <property type="entry name" value="NSP1/NUP62"/>
</dbReference>
<dbReference type="Proteomes" id="UP000037460">
    <property type="component" value="Unassembled WGS sequence"/>
</dbReference>
<dbReference type="AlphaFoldDB" id="A0A0M0LQ55"/>